<dbReference type="EMBL" id="JAIUJR010000001">
    <property type="protein sequence ID" value="MCA0131607.1"/>
    <property type="molecule type" value="Genomic_DNA"/>
</dbReference>
<reference evidence="3" key="1">
    <citation type="submission" date="2023-07" db="EMBL/GenBank/DDBJ databases">
        <authorList>
            <person name="Yue Y."/>
        </authorList>
    </citation>
    <scope>NUCLEOTIDE SEQUENCE [LARGE SCALE GENOMIC DNA]</scope>
    <source>
        <strain evidence="3">D23</strain>
    </source>
</reference>
<keyword evidence="3" id="KW-1185">Reference proteome</keyword>
<organism evidence="2 3">
    <name type="scientific">Winogradskyella alexanderae</name>
    <dbReference type="NCBI Taxonomy" id="2877123"/>
    <lineage>
        <taxon>Bacteria</taxon>
        <taxon>Pseudomonadati</taxon>
        <taxon>Bacteroidota</taxon>
        <taxon>Flavobacteriia</taxon>
        <taxon>Flavobacteriales</taxon>
        <taxon>Flavobacteriaceae</taxon>
        <taxon>Winogradskyella</taxon>
    </lineage>
</organism>
<feature type="transmembrane region" description="Helical" evidence="1">
    <location>
        <begin position="6"/>
        <end position="23"/>
    </location>
</feature>
<dbReference type="Proteomes" id="UP001198901">
    <property type="component" value="Unassembled WGS sequence"/>
</dbReference>
<name>A0ABS7XNN5_9FLAO</name>
<dbReference type="Gene3D" id="2.60.120.10">
    <property type="entry name" value="Jelly Rolls"/>
    <property type="match status" value="2"/>
</dbReference>
<sequence length="242" mass="27285">MRGANQILTVLMLFALPIIFISCKNNKEKDLEKEATTEEVVKKTVEPVVLFENAYAKVSKISLQPGESQPAHDGESRLIYALTDYTINWHEVGNTSSLKTWKKGEVHFHEPGMHTAENNGNTVAEWLVFSKKNTELPDCGENTVENDVTSVSSDLTETLFENDRFKLTQVTLPSGKKIRTHSGINRIIYSLSDYELKYESNVEGTMDKSFKSGDIHWYEACKHALENKGTTEAKFLVVSYKG</sequence>
<protein>
    <recommendedName>
        <fullName evidence="4">Cupin domain-containing protein</fullName>
    </recommendedName>
</protein>
<dbReference type="InterPro" id="IPR014710">
    <property type="entry name" value="RmlC-like_jellyroll"/>
</dbReference>
<comment type="caution">
    <text evidence="2">The sequence shown here is derived from an EMBL/GenBank/DDBJ whole genome shotgun (WGS) entry which is preliminary data.</text>
</comment>
<dbReference type="RefSeq" id="WP_224525827.1">
    <property type="nucleotide sequence ID" value="NZ_JAIUJR010000001.1"/>
</dbReference>
<dbReference type="PROSITE" id="PS51257">
    <property type="entry name" value="PROKAR_LIPOPROTEIN"/>
    <property type="match status" value="1"/>
</dbReference>
<evidence type="ECO:0000256" key="1">
    <source>
        <dbReference type="SAM" id="Phobius"/>
    </source>
</evidence>
<evidence type="ECO:0000313" key="2">
    <source>
        <dbReference type="EMBL" id="MCA0131607.1"/>
    </source>
</evidence>
<keyword evidence="1" id="KW-1133">Transmembrane helix</keyword>
<accession>A0ABS7XNN5</accession>
<evidence type="ECO:0000313" key="3">
    <source>
        <dbReference type="Proteomes" id="UP001198901"/>
    </source>
</evidence>
<evidence type="ECO:0008006" key="4">
    <source>
        <dbReference type="Google" id="ProtNLM"/>
    </source>
</evidence>
<keyword evidence="1" id="KW-0812">Transmembrane</keyword>
<keyword evidence="1" id="KW-0472">Membrane</keyword>
<proteinExistence type="predicted"/>
<gene>
    <name evidence="2" type="ORF">LBU54_03355</name>
</gene>